<feature type="domain" description="HTH merR-type" evidence="2">
    <location>
        <begin position="1"/>
        <end position="26"/>
    </location>
</feature>
<evidence type="ECO:0000313" key="4">
    <source>
        <dbReference type="Proteomes" id="UP000054099"/>
    </source>
</evidence>
<evidence type="ECO:0000256" key="1">
    <source>
        <dbReference type="SAM" id="Coils"/>
    </source>
</evidence>
<name>A0A0V8J8H0_9BACL</name>
<dbReference type="SUPFAM" id="SSF46955">
    <property type="entry name" value="Putative DNA-binding domain"/>
    <property type="match status" value="1"/>
</dbReference>
<feature type="coiled-coil region" evidence="1">
    <location>
        <begin position="42"/>
        <end position="76"/>
    </location>
</feature>
<organism evidence="3 4">
    <name type="scientific">Fictibacillus enclensis</name>
    <dbReference type="NCBI Taxonomy" id="1017270"/>
    <lineage>
        <taxon>Bacteria</taxon>
        <taxon>Bacillati</taxon>
        <taxon>Bacillota</taxon>
        <taxon>Bacilli</taxon>
        <taxon>Bacillales</taxon>
        <taxon>Fictibacillaceae</taxon>
        <taxon>Fictibacillus</taxon>
    </lineage>
</organism>
<dbReference type="GO" id="GO:0006355">
    <property type="term" value="P:regulation of DNA-templated transcription"/>
    <property type="evidence" value="ECO:0007669"/>
    <property type="project" value="InterPro"/>
</dbReference>
<dbReference type="GO" id="GO:0003677">
    <property type="term" value="F:DNA binding"/>
    <property type="evidence" value="ECO:0007669"/>
    <property type="project" value="InterPro"/>
</dbReference>
<evidence type="ECO:0000313" key="3">
    <source>
        <dbReference type="EMBL" id="KSU83253.1"/>
    </source>
</evidence>
<dbReference type="AlphaFoldDB" id="A0A0V8J8H0"/>
<dbReference type="Gene3D" id="1.10.1660.10">
    <property type="match status" value="1"/>
</dbReference>
<dbReference type="Proteomes" id="UP000054099">
    <property type="component" value="Unassembled WGS sequence"/>
</dbReference>
<reference evidence="3 4" key="1">
    <citation type="journal article" date="2014" name="Antonie Van Leeuwenhoek">
        <title>Fictibacillus enclensis sp. nov., isolated from marine sediment.</title>
        <authorList>
            <person name="Dastager S.G."/>
            <person name="Mawlankar R."/>
            <person name="Srinivasan K."/>
            <person name="Tang S.K."/>
            <person name="Lee J.C."/>
            <person name="Ramana V.V."/>
            <person name="Shouche Y.S."/>
        </authorList>
    </citation>
    <scope>NUCLEOTIDE SEQUENCE [LARGE SCALE GENOMIC DNA]</scope>
    <source>
        <strain evidence="3 4">NIO-1003</strain>
    </source>
</reference>
<dbReference type="InterPro" id="IPR000551">
    <property type="entry name" value="MerR-type_HTH_dom"/>
</dbReference>
<evidence type="ECO:0000259" key="2">
    <source>
        <dbReference type="PROSITE" id="PS50937"/>
    </source>
</evidence>
<dbReference type="PROSITE" id="PS50937">
    <property type="entry name" value="HTH_MERR_2"/>
    <property type="match status" value="1"/>
</dbReference>
<sequence>MAFIMFLKTLKDTGMPLEEMKEFVQDGYIWDSLAEDPDYKAVPVLTERVNILEKHLRNMEEKKRELEGIMMITKEKLQNTLLEEDARR</sequence>
<dbReference type="EMBL" id="LNQN01000002">
    <property type="protein sequence ID" value="KSU83253.1"/>
    <property type="molecule type" value="Genomic_DNA"/>
</dbReference>
<keyword evidence="1" id="KW-0175">Coiled coil</keyword>
<protein>
    <recommendedName>
        <fullName evidence="2">HTH merR-type domain-containing protein</fullName>
    </recommendedName>
</protein>
<accession>A0A0V8J8H0</accession>
<gene>
    <name evidence="3" type="ORF">AS030_11770</name>
</gene>
<proteinExistence type="predicted"/>
<keyword evidence="4" id="KW-1185">Reference proteome</keyword>
<dbReference type="InterPro" id="IPR009061">
    <property type="entry name" value="DNA-bd_dom_put_sf"/>
</dbReference>
<comment type="caution">
    <text evidence="3">The sequence shown here is derived from an EMBL/GenBank/DDBJ whole genome shotgun (WGS) entry which is preliminary data.</text>
</comment>